<dbReference type="Pfam" id="PF13585">
    <property type="entry name" value="CHU_C"/>
    <property type="match status" value="1"/>
</dbReference>
<evidence type="ECO:0000313" key="2">
    <source>
        <dbReference type="EMBL" id="MET7000883.1"/>
    </source>
</evidence>
<dbReference type="EMBL" id="JBEXAC010000002">
    <property type="protein sequence ID" value="MET7000883.1"/>
    <property type="molecule type" value="Genomic_DNA"/>
</dbReference>
<dbReference type="Proteomes" id="UP001549749">
    <property type="component" value="Unassembled WGS sequence"/>
</dbReference>
<sequence length="565" mass="62068">MRSLLQSRVSSLYLFLAVFTAYMMITASSAAGMPETARRLTNFSYSTTCLNDSTVFIIADTTAIDSAKWQFGDPVSGVKNTANSKRPYHFYQATGSYTVTLSAFRNGVEEITTQTITIVTPERFYIGPKDQTLCEGNTLLLQAPVIPGATYLWQDSSTASSFLVAEEGTYKVMINGCLSPDSTNIFYTPIPTIDLGDDHTLCTGEKVMLDASAQNCSYQWNTGATTPTIDVTTAGYYEVTVSPLGCADIIASVTFNFTGPEYTPPFSLGPDTLLCPGESVIINAPVTGATRYRWSNGSNASFISVSRPATIWAYVLVNDLCEVVDTMEVNYNALRNIDLGGDTTVCKGENLVLTADYGTGTYLWQDGSEQATFYVKKPGYYYVQAKIGRCESSDTIHVNYDDTLRINLGPDLLPCRGETVVLHPAGAGADYKWQDSSRVPVYQVTTSGIYAVVAHNTCGWADDQVTVTFEDCECQLFMPTAFSPNGDGKNDYFKPLYRCILGEYQLSIYNRWGERLFFTTDPQIGWTGKRQGTPVDAATYIWVMDYKIAKTGEAVHKTGMVTVVY</sequence>
<dbReference type="RefSeq" id="WP_354663436.1">
    <property type="nucleotide sequence ID" value="NZ_JBEXAC010000002.1"/>
</dbReference>
<organism evidence="2 3">
    <name type="scientific">Chitinophaga defluvii</name>
    <dbReference type="NCBI Taxonomy" id="3163343"/>
    <lineage>
        <taxon>Bacteria</taxon>
        <taxon>Pseudomonadati</taxon>
        <taxon>Bacteroidota</taxon>
        <taxon>Chitinophagia</taxon>
        <taxon>Chitinophagales</taxon>
        <taxon>Chitinophagaceae</taxon>
        <taxon>Chitinophaga</taxon>
    </lineage>
</organism>
<dbReference type="InterPro" id="IPR013783">
    <property type="entry name" value="Ig-like_fold"/>
</dbReference>
<accession>A0ABV2TCY8</accession>
<reference evidence="2 3" key="1">
    <citation type="submission" date="2024-06" db="EMBL/GenBank/DDBJ databases">
        <title>Chitinophaga defluvii sp. nov., isolated from municipal sewage.</title>
        <authorList>
            <person name="Zhang L."/>
        </authorList>
    </citation>
    <scope>NUCLEOTIDE SEQUENCE [LARGE SCALE GENOMIC DNA]</scope>
    <source>
        <strain evidence="2 3">H8</strain>
    </source>
</reference>
<evidence type="ECO:0000259" key="1">
    <source>
        <dbReference type="PROSITE" id="PS50093"/>
    </source>
</evidence>
<dbReference type="InterPro" id="IPR026341">
    <property type="entry name" value="T9SS_type_B"/>
</dbReference>
<dbReference type="SUPFAM" id="SSF49299">
    <property type="entry name" value="PKD domain"/>
    <property type="match status" value="1"/>
</dbReference>
<dbReference type="NCBIfam" id="TIGR04131">
    <property type="entry name" value="Bac_Flav_CTERM"/>
    <property type="match status" value="1"/>
</dbReference>
<dbReference type="InterPro" id="IPR000601">
    <property type="entry name" value="PKD_dom"/>
</dbReference>
<protein>
    <submittedName>
        <fullName evidence="2">Gliding motility-associated C-terminal domain-containing protein</fullName>
    </submittedName>
</protein>
<gene>
    <name evidence="2" type="ORF">ABR189_26100</name>
</gene>
<comment type="caution">
    <text evidence="2">The sequence shown here is derived from an EMBL/GenBank/DDBJ whole genome shotgun (WGS) entry which is preliminary data.</text>
</comment>
<name>A0ABV2TCY8_9BACT</name>
<proteinExistence type="predicted"/>
<feature type="domain" description="PKD" evidence="1">
    <location>
        <begin position="68"/>
        <end position="103"/>
    </location>
</feature>
<evidence type="ECO:0000313" key="3">
    <source>
        <dbReference type="Proteomes" id="UP001549749"/>
    </source>
</evidence>
<dbReference type="Gene3D" id="2.60.40.10">
    <property type="entry name" value="Immunoglobulins"/>
    <property type="match status" value="1"/>
</dbReference>
<dbReference type="InterPro" id="IPR035986">
    <property type="entry name" value="PKD_dom_sf"/>
</dbReference>
<keyword evidence="3" id="KW-1185">Reference proteome</keyword>
<dbReference type="PROSITE" id="PS50093">
    <property type="entry name" value="PKD"/>
    <property type="match status" value="1"/>
</dbReference>